<gene>
    <name evidence="3" type="ORF">MNBD_NITROSPIRAE03-1452</name>
</gene>
<evidence type="ECO:0000256" key="1">
    <source>
        <dbReference type="SAM" id="MobiDB-lite"/>
    </source>
</evidence>
<feature type="region of interest" description="Disordered" evidence="1">
    <location>
        <begin position="181"/>
        <end position="207"/>
    </location>
</feature>
<feature type="domain" description="Doubled CXXCH motif" evidence="2">
    <location>
        <begin position="331"/>
        <end position="377"/>
    </location>
</feature>
<protein>
    <recommendedName>
        <fullName evidence="2">Doubled CXXCH motif domain-containing protein</fullName>
    </recommendedName>
</protein>
<dbReference type="Pfam" id="PF09699">
    <property type="entry name" value="Paired_CXXCH_1"/>
    <property type="match status" value="1"/>
</dbReference>
<dbReference type="AlphaFoldDB" id="A0A3B1CIE2"/>
<dbReference type="SUPFAM" id="SSF48695">
    <property type="entry name" value="Multiheme cytochromes"/>
    <property type="match status" value="1"/>
</dbReference>
<evidence type="ECO:0000259" key="2">
    <source>
        <dbReference type="Pfam" id="PF09699"/>
    </source>
</evidence>
<feature type="compositionally biased region" description="Polar residues" evidence="1">
    <location>
        <begin position="188"/>
        <end position="198"/>
    </location>
</feature>
<dbReference type="EMBL" id="UOGI01000071">
    <property type="protein sequence ID" value="VAX30246.1"/>
    <property type="molecule type" value="Genomic_DNA"/>
</dbReference>
<accession>A0A3B1CIE2</accession>
<name>A0A3B1CIE2_9ZZZZ</name>
<dbReference type="InterPro" id="IPR010177">
    <property type="entry name" value="Paired_CXXCH_1"/>
</dbReference>
<organism evidence="3">
    <name type="scientific">hydrothermal vent metagenome</name>
    <dbReference type="NCBI Taxonomy" id="652676"/>
    <lineage>
        <taxon>unclassified sequences</taxon>
        <taxon>metagenomes</taxon>
        <taxon>ecological metagenomes</taxon>
    </lineage>
</organism>
<sequence length="439" mass="47171">MRRGKNTILILPVVFLVAVVFLYTVPAGAGPYLDSAHGDSAYGVKRSAAGFPVDYPRGLCAHCHEQHASIGGSEPTPTGGPDNYMLFDTNYTGQTADFCFDCHTDTSSYQAGGSIVNRSYSFRAGGWTSDTLNDILEAFSFNYAPSGNSHHLDDISTFISGRWSYTSDSNPCVACHNPHSAQGDPINAPNSAKSSSSRGWPVSRPSLHSKDNNAWGLWGDGTGEKMSDYVGGLLYQAPYRYNSTTTFEPDGSTTENGSNLTDFVSFCTDCHNTTNTIYSTTLGGNLGTIDWVTAGGDASTSGDKHGKNGATVGIDIDPPFLPINYGQYVLSCTDCHEPHGSPNDYLIRREVNGSVLAGTVGSGTKDFGYLCRQCHIDDNDYNNGTVNAWEYVHHISIPDHPYAQTSCSRCHGSGGNPPPPIRCSLCHYHGSSAANRRTF</sequence>
<dbReference type="InterPro" id="IPR036280">
    <property type="entry name" value="Multihaem_cyt_sf"/>
</dbReference>
<evidence type="ECO:0000313" key="3">
    <source>
        <dbReference type="EMBL" id="VAX30246.1"/>
    </source>
</evidence>
<proteinExistence type="predicted"/>
<reference evidence="3" key="1">
    <citation type="submission" date="2018-06" db="EMBL/GenBank/DDBJ databases">
        <authorList>
            <person name="Zhirakovskaya E."/>
        </authorList>
    </citation>
    <scope>NUCLEOTIDE SEQUENCE</scope>
</reference>